<dbReference type="AlphaFoldDB" id="A0A1S3XWK8"/>
<reference evidence="2" key="1">
    <citation type="journal article" date="2014" name="Nat. Commun.">
        <title>The tobacco genome sequence and its comparison with those of tomato and potato.</title>
        <authorList>
            <person name="Sierro N."/>
            <person name="Battey J.N."/>
            <person name="Ouadi S."/>
            <person name="Bakaher N."/>
            <person name="Bovet L."/>
            <person name="Willig A."/>
            <person name="Goepfert S."/>
            <person name="Peitsch M.C."/>
            <person name="Ivanov N.V."/>
        </authorList>
    </citation>
    <scope>NUCLEOTIDE SEQUENCE [LARGE SCALE GENOMIC DNA]</scope>
</reference>
<dbReference type="PANTHER" id="PTHR34222:SF33">
    <property type="entry name" value="RETROTRANSPOSON GAG DOMAIN-CONTAINING PROTEIN"/>
    <property type="match status" value="1"/>
</dbReference>
<dbReference type="SUPFAM" id="SSF57756">
    <property type="entry name" value="Retrovirus zinc finger-like domains"/>
    <property type="match status" value="1"/>
</dbReference>
<name>A0A1S3XWK8_TOBAC</name>
<dbReference type="InterPro" id="IPR036875">
    <property type="entry name" value="Znf_CCHC_sf"/>
</dbReference>
<proteinExistence type="predicted"/>
<reference evidence="3" key="2">
    <citation type="submission" date="2025-08" db="UniProtKB">
        <authorList>
            <consortium name="RefSeq"/>
        </authorList>
    </citation>
    <scope>IDENTIFICATION</scope>
    <source>
        <tissue evidence="3">Leaf</tissue>
    </source>
</reference>
<dbReference type="OMA" id="NCKKNGH"/>
<evidence type="ECO:0000313" key="2">
    <source>
        <dbReference type="Proteomes" id="UP000790787"/>
    </source>
</evidence>
<evidence type="ECO:0000256" key="1">
    <source>
        <dbReference type="SAM" id="MobiDB-lite"/>
    </source>
</evidence>
<accession>A0A1S3XWK8</accession>
<dbReference type="GeneID" id="107769543"/>
<dbReference type="PaxDb" id="4097-A0A1S3XWK8"/>
<evidence type="ECO:0000313" key="3">
    <source>
        <dbReference type="RefSeq" id="XP_016444254.1"/>
    </source>
</evidence>
<feature type="region of interest" description="Disordered" evidence="1">
    <location>
        <begin position="58"/>
        <end position="77"/>
    </location>
</feature>
<dbReference type="KEGG" id="nta:107769543"/>
<gene>
    <name evidence="3" type="primary">LOC107769543</name>
</gene>
<dbReference type="RefSeq" id="XP_016444254.1">
    <property type="nucleotide sequence ID" value="XM_016588768.1"/>
</dbReference>
<organism evidence="2 3">
    <name type="scientific">Nicotiana tabacum</name>
    <name type="common">Common tobacco</name>
    <dbReference type="NCBI Taxonomy" id="4097"/>
    <lineage>
        <taxon>Eukaryota</taxon>
        <taxon>Viridiplantae</taxon>
        <taxon>Streptophyta</taxon>
        <taxon>Embryophyta</taxon>
        <taxon>Tracheophyta</taxon>
        <taxon>Spermatophyta</taxon>
        <taxon>Magnoliopsida</taxon>
        <taxon>eudicotyledons</taxon>
        <taxon>Gunneridae</taxon>
        <taxon>Pentapetalae</taxon>
        <taxon>asterids</taxon>
        <taxon>lamiids</taxon>
        <taxon>Solanales</taxon>
        <taxon>Solanaceae</taxon>
        <taxon>Nicotianoideae</taxon>
        <taxon>Nicotianeae</taxon>
        <taxon>Nicotiana</taxon>
    </lineage>
</organism>
<dbReference type="PANTHER" id="PTHR34222">
    <property type="entry name" value="GAG_PRE-INTEGRS DOMAIN-CONTAINING PROTEIN"/>
    <property type="match status" value="1"/>
</dbReference>
<dbReference type="GO" id="GO:0003676">
    <property type="term" value="F:nucleic acid binding"/>
    <property type="evidence" value="ECO:0007669"/>
    <property type="project" value="InterPro"/>
</dbReference>
<dbReference type="Proteomes" id="UP000790787">
    <property type="component" value="Chromosome 20"/>
</dbReference>
<dbReference type="RefSeq" id="XP_016444254.1">
    <property type="nucleotide sequence ID" value="XM_016588768.2"/>
</dbReference>
<protein>
    <submittedName>
        <fullName evidence="3">Uncharacterized protein LOC107769543</fullName>
    </submittedName>
</protein>
<keyword evidence="2" id="KW-1185">Reference proteome</keyword>
<dbReference type="GO" id="GO:0008270">
    <property type="term" value="F:zinc ion binding"/>
    <property type="evidence" value="ECO:0007669"/>
    <property type="project" value="InterPro"/>
</dbReference>
<dbReference type="OrthoDB" id="1751612at2759"/>
<sequence>MKFKAHFEGKKSNLFCNYCKKPGHTIDQCYRIIGFPSSFKFTKSRKFQGGAYSNQVMTSEDNVTTPTGTDTQSSGNPITQDQFSQLFQLLQLVKIGQQGEQVSEANTTANCAGPFNEEASGSW</sequence>